<dbReference type="GO" id="GO:0005737">
    <property type="term" value="C:cytoplasm"/>
    <property type="evidence" value="ECO:0007669"/>
    <property type="project" value="TreeGrafter"/>
</dbReference>
<dbReference type="InterPro" id="IPR011009">
    <property type="entry name" value="Kinase-like_dom_sf"/>
</dbReference>
<keyword evidence="2" id="KW-0808">Transferase</keyword>
<dbReference type="InterPro" id="IPR050167">
    <property type="entry name" value="Ser_Thr_protein_kinase"/>
</dbReference>
<dbReference type="PROSITE" id="PS00109">
    <property type="entry name" value="PROTEIN_KINASE_TYR"/>
    <property type="match status" value="1"/>
</dbReference>
<proteinExistence type="predicted"/>
<dbReference type="PANTHER" id="PTHR23257">
    <property type="entry name" value="SERINE-THREONINE PROTEIN KINASE"/>
    <property type="match status" value="1"/>
</dbReference>
<keyword evidence="3" id="KW-1185">Reference proteome</keyword>
<dbReference type="Gene3D" id="1.10.510.10">
    <property type="entry name" value="Transferase(Phosphotransferase) domain 1"/>
    <property type="match status" value="1"/>
</dbReference>
<dbReference type="AlphaFoldDB" id="A0A6A4GJF7"/>
<dbReference type="GO" id="GO:0005524">
    <property type="term" value="F:ATP binding"/>
    <property type="evidence" value="ECO:0007669"/>
    <property type="project" value="InterPro"/>
</dbReference>
<gene>
    <name evidence="2" type="ORF">BT96DRAFT_1088570</name>
</gene>
<protein>
    <submittedName>
        <fullName evidence="2">Kinase-like protein</fullName>
    </submittedName>
</protein>
<dbReference type="OrthoDB" id="4062651at2759"/>
<keyword evidence="2" id="KW-0418">Kinase</keyword>
<organism evidence="2 3">
    <name type="scientific">Gymnopus androsaceus JB14</name>
    <dbReference type="NCBI Taxonomy" id="1447944"/>
    <lineage>
        <taxon>Eukaryota</taxon>
        <taxon>Fungi</taxon>
        <taxon>Dikarya</taxon>
        <taxon>Basidiomycota</taxon>
        <taxon>Agaricomycotina</taxon>
        <taxon>Agaricomycetes</taxon>
        <taxon>Agaricomycetidae</taxon>
        <taxon>Agaricales</taxon>
        <taxon>Marasmiineae</taxon>
        <taxon>Omphalotaceae</taxon>
        <taxon>Gymnopus</taxon>
    </lineage>
</organism>
<evidence type="ECO:0000259" key="1">
    <source>
        <dbReference type="PROSITE" id="PS50011"/>
    </source>
</evidence>
<accession>A0A6A4GJF7</accession>
<dbReference type="GO" id="GO:0007165">
    <property type="term" value="P:signal transduction"/>
    <property type="evidence" value="ECO:0007669"/>
    <property type="project" value="TreeGrafter"/>
</dbReference>
<dbReference type="SUPFAM" id="SSF56112">
    <property type="entry name" value="Protein kinase-like (PK-like)"/>
    <property type="match status" value="1"/>
</dbReference>
<name>A0A6A4GJF7_9AGAR</name>
<dbReference type="EMBL" id="ML769943">
    <property type="protein sequence ID" value="KAE9385809.1"/>
    <property type="molecule type" value="Genomic_DNA"/>
</dbReference>
<evidence type="ECO:0000313" key="3">
    <source>
        <dbReference type="Proteomes" id="UP000799118"/>
    </source>
</evidence>
<dbReference type="Proteomes" id="UP000799118">
    <property type="component" value="Unassembled WGS sequence"/>
</dbReference>
<dbReference type="InterPro" id="IPR000719">
    <property type="entry name" value="Prot_kinase_dom"/>
</dbReference>
<dbReference type="PROSITE" id="PS50011">
    <property type="entry name" value="PROTEIN_KINASE_DOM"/>
    <property type="match status" value="1"/>
</dbReference>
<dbReference type="GO" id="GO:0004672">
    <property type="term" value="F:protein kinase activity"/>
    <property type="evidence" value="ECO:0007669"/>
    <property type="project" value="InterPro"/>
</dbReference>
<feature type="domain" description="Protein kinase" evidence="1">
    <location>
        <begin position="1"/>
        <end position="135"/>
    </location>
</feature>
<dbReference type="InterPro" id="IPR008266">
    <property type="entry name" value="Tyr_kinase_AS"/>
</dbReference>
<reference evidence="2" key="1">
    <citation type="journal article" date="2019" name="Environ. Microbiol.">
        <title>Fungal ecological strategies reflected in gene transcription - a case study of two litter decomposers.</title>
        <authorList>
            <person name="Barbi F."/>
            <person name="Kohler A."/>
            <person name="Barry K."/>
            <person name="Baskaran P."/>
            <person name="Daum C."/>
            <person name="Fauchery L."/>
            <person name="Ihrmark K."/>
            <person name="Kuo A."/>
            <person name="LaButti K."/>
            <person name="Lipzen A."/>
            <person name="Morin E."/>
            <person name="Grigoriev I.V."/>
            <person name="Henrissat B."/>
            <person name="Lindahl B."/>
            <person name="Martin F."/>
        </authorList>
    </citation>
    <scope>NUCLEOTIDE SEQUENCE</scope>
    <source>
        <strain evidence="2">JB14</strain>
    </source>
</reference>
<sequence>MENKDVMTYLRKNPTHNRHTVVSIIAAGLSYLHMRDPPILHGDIRGANILISDDFHCCLADFGLTVVISDSRALSNATSGMTKGTARWMAPELIIPKTSAKPTNNTSRDVYAFGCTILEILTLRLPFTIKKQTQP</sequence>
<dbReference type="Pfam" id="PF00069">
    <property type="entry name" value="Pkinase"/>
    <property type="match status" value="1"/>
</dbReference>
<evidence type="ECO:0000313" key="2">
    <source>
        <dbReference type="EMBL" id="KAE9385809.1"/>
    </source>
</evidence>